<accession>A0ABQ1M308</accession>
<dbReference type="EMBL" id="BMFD01000003">
    <property type="protein sequence ID" value="GGC33514.1"/>
    <property type="molecule type" value="Genomic_DNA"/>
</dbReference>
<proteinExistence type="predicted"/>
<sequence length="62" mass="7303">MISFQKNILEVLLPFIMFLLCLGKFGREKTINVEVLPNEIWLRSVTNKPTQGVFYRDSFFYG</sequence>
<evidence type="ECO:0000313" key="1">
    <source>
        <dbReference type="EMBL" id="GGC33514.1"/>
    </source>
</evidence>
<protein>
    <submittedName>
        <fullName evidence="1">Uncharacterized protein</fullName>
    </submittedName>
</protein>
<evidence type="ECO:0000313" key="2">
    <source>
        <dbReference type="Proteomes" id="UP000635885"/>
    </source>
</evidence>
<keyword evidence="2" id="KW-1185">Reference proteome</keyword>
<dbReference type="Proteomes" id="UP000635885">
    <property type="component" value="Unassembled WGS sequence"/>
</dbReference>
<reference evidence="2" key="1">
    <citation type="journal article" date="2019" name="Int. J. Syst. Evol. Microbiol.">
        <title>The Global Catalogue of Microorganisms (GCM) 10K type strain sequencing project: providing services to taxonomists for standard genome sequencing and annotation.</title>
        <authorList>
            <consortium name="The Broad Institute Genomics Platform"/>
            <consortium name="The Broad Institute Genome Sequencing Center for Infectious Disease"/>
            <person name="Wu L."/>
            <person name="Ma J."/>
        </authorList>
    </citation>
    <scope>NUCLEOTIDE SEQUENCE [LARGE SCALE GENOMIC DNA]</scope>
    <source>
        <strain evidence="2">CGMCC 1.12479</strain>
    </source>
</reference>
<organism evidence="1 2">
    <name type="scientific">Belliella aquatica</name>
    <dbReference type="NCBI Taxonomy" id="1323734"/>
    <lineage>
        <taxon>Bacteria</taxon>
        <taxon>Pseudomonadati</taxon>
        <taxon>Bacteroidota</taxon>
        <taxon>Cytophagia</taxon>
        <taxon>Cytophagales</taxon>
        <taxon>Cyclobacteriaceae</taxon>
        <taxon>Belliella</taxon>
    </lineage>
</organism>
<gene>
    <name evidence="1" type="ORF">GCM10010993_10510</name>
</gene>
<comment type="caution">
    <text evidence="1">The sequence shown here is derived from an EMBL/GenBank/DDBJ whole genome shotgun (WGS) entry which is preliminary data.</text>
</comment>
<name>A0ABQ1M308_9BACT</name>